<sequence length="623" mass="70838">MEKNIRKYLLILIDVLLINIAFFMAFFLRFDYRIVEPYFTLYKQSFIIFTLANIVTFIFFKQYHKIWRYVNLKDLIDLMVVITIGSAGSSLILFLLQIHLPRSIYPLSWLLNIILIISSRLFYRYIMSNSKVKIKNIVFRNTLIIGAGSAGQMLIRELRAHPEIGLKPVAILDDDRSKIYRSMEGVPIVGTLDDIVKAVKENEIDEVIYAIPSASRTVLRKVIDSLSELHMKVKTLPGIYELVNGKVSVNQLRDVDINDLLGRDPIKIDLDEISSYIKDKKVMVTGGGGSIGSELCRQIAKFNPSHLIILDIYENNMYEIQQELLRKYPDLRMTCLVASIRDEKKLNIIFKEYKPEIVFHAAAHKHVPLMEDSPHEAVKNNVYGTLNLVRCANAYGVKRFVMISTDKAVNPTSVMGATKRICEMIIQSFDKVSETEFVAVRFGNVLGSNGSVIPLFKKQIAEGGPVTVTHEDVKRYFMTIPEAVQLVIQAGAMANGGEIFVLDMGEPVKIIDLARDLIRLSGFEPDVDIPIKITGLRPGEKLFEELLMTDDKYTSTKHDKIFIEKPGFNDYDGLVLTLEKYKSKIDDMDTYELKEFIKSIVPEYNSPEFDAIDEVSATTINSK</sequence>
<dbReference type="RefSeq" id="WP_209452678.1">
    <property type="nucleotide sequence ID" value="NZ_JAGGLT010000001.1"/>
</dbReference>
<dbReference type="InterPro" id="IPR003869">
    <property type="entry name" value="Polysac_CapD-like"/>
</dbReference>
<dbReference type="Pfam" id="PF13727">
    <property type="entry name" value="CoA_binding_3"/>
    <property type="match status" value="1"/>
</dbReference>
<keyword evidence="5" id="KW-1185">Reference proteome</keyword>
<accession>A0ABS4NAK6</accession>
<feature type="transmembrane region" description="Helical" evidence="2">
    <location>
        <begin position="75"/>
        <end position="98"/>
    </location>
</feature>
<dbReference type="Pfam" id="PF02719">
    <property type="entry name" value="Polysacc_synt_2"/>
    <property type="match status" value="1"/>
</dbReference>
<dbReference type="PANTHER" id="PTHR43318">
    <property type="entry name" value="UDP-N-ACETYLGLUCOSAMINE 4,6-DEHYDRATASE"/>
    <property type="match status" value="1"/>
</dbReference>
<gene>
    <name evidence="4" type="ORF">J2Z80_000193</name>
</gene>
<protein>
    <submittedName>
        <fullName evidence="4">FlaA1/EpsC-like NDP-sugar epimerase</fullName>
    </submittedName>
</protein>
<name>A0ABS4NAK6_9THEO</name>
<comment type="caution">
    <text evidence="4">The sequence shown here is derived from an EMBL/GenBank/DDBJ whole genome shotgun (WGS) entry which is preliminary data.</text>
</comment>
<evidence type="ECO:0000313" key="5">
    <source>
        <dbReference type="Proteomes" id="UP001166402"/>
    </source>
</evidence>
<dbReference type="Proteomes" id="UP001166402">
    <property type="component" value="Unassembled WGS sequence"/>
</dbReference>
<dbReference type="Gene3D" id="3.40.50.720">
    <property type="entry name" value="NAD(P)-binding Rossmann-like Domain"/>
    <property type="match status" value="2"/>
</dbReference>
<organism evidence="4 5">
    <name type="scientific">Thermoanaerobacterium butyriciformans</name>
    <dbReference type="NCBI Taxonomy" id="1702242"/>
    <lineage>
        <taxon>Bacteria</taxon>
        <taxon>Bacillati</taxon>
        <taxon>Bacillota</taxon>
        <taxon>Clostridia</taxon>
        <taxon>Thermoanaerobacterales</taxon>
        <taxon>Thermoanaerobacteraceae</taxon>
        <taxon>Thermoanaerobacterium</taxon>
    </lineage>
</organism>
<evidence type="ECO:0000313" key="4">
    <source>
        <dbReference type="EMBL" id="MBP2070695.1"/>
    </source>
</evidence>
<evidence type="ECO:0000259" key="3">
    <source>
        <dbReference type="Pfam" id="PF02719"/>
    </source>
</evidence>
<keyword evidence="2" id="KW-0812">Transmembrane</keyword>
<evidence type="ECO:0000256" key="2">
    <source>
        <dbReference type="SAM" id="Phobius"/>
    </source>
</evidence>
<evidence type="ECO:0000256" key="1">
    <source>
        <dbReference type="ARBA" id="ARBA00007430"/>
    </source>
</evidence>
<dbReference type="SUPFAM" id="SSF51735">
    <property type="entry name" value="NAD(P)-binding Rossmann-fold domains"/>
    <property type="match status" value="2"/>
</dbReference>
<keyword evidence="2" id="KW-0472">Membrane</keyword>
<comment type="similarity">
    <text evidence="1">Belongs to the polysaccharide synthase family.</text>
</comment>
<feature type="transmembrane region" description="Helical" evidence="2">
    <location>
        <begin position="9"/>
        <end position="30"/>
    </location>
</feature>
<feature type="transmembrane region" description="Helical" evidence="2">
    <location>
        <begin position="104"/>
        <end position="123"/>
    </location>
</feature>
<reference evidence="4" key="1">
    <citation type="submission" date="2021-03" db="EMBL/GenBank/DDBJ databases">
        <title>Genomic Encyclopedia of Type Strains, Phase IV (KMG-IV): sequencing the most valuable type-strain genomes for metagenomic binning, comparative biology and taxonomic classification.</title>
        <authorList>
            <person name="Goeker M."/>
        </authorList>
    </citation>
    <scope>NUCLEOTIDE SEQUENCE</scope>
    <source>
        <strain evidence="4">DSM 101588</strain>
    </source>
</reference>
<dbReference type="PANTHER" id="PTHR43318:SF1">
    <property type="entry name" value="POLYSACCHARIDE BIOSYNTHESIS PROTEIN EPSC-RELATED"/>
    <property type="match status" value="1"/>
</dbReference>
<dbReference type="InterPro" id="IPR036291">
    <property type="entry name" value="NAD(P)-bd_dom_sf"/>
</dbReference>
<dbReference type="EMBL" id="JAGGLT010000001">
    <property type="protein sequence ID" value="MBP2070695.1"/>
    <property type="molecule type" value="Genomic_DNA"/>
</dbReference>
<proteinExistence type="inferred from homology"/>
<feature type="transmembrane region" description="Helical" evidence="2">
    <location>
        <begin position="42"/>
        <end position="63"/>
    </location>
</feature>
<dbReference type="CDD" id="cd05237">
    <property type="entry name" value="UDP_invert_4-6DH_SDR_e"/>
    <property type="match status" value="1"/>
</dbReference>
<dbReference type="InterPro" id="IPR051203">
    <property type="entry name" value="Polysaccharide_Synthase-Rel"/>
</dbReference>
<keyword evidence="2" id="KW-1133">Transmembrane helix</keyword>
<feature type="domain" description="Polysaccharide biosynthesis protein CapD-like" evidence="3">
    <location>
        <begin position="282"/>
        <end position="565"/>
    </location>
</feature>